<dbReference type="InterPro" id="IPR032427">
    <property type="entry name" value="P22_portal"/>
</dbReference>
<evidence type="ECO:0008006" key="3">
    <source>
        <dbReference type="Google" id="ProtNLM"/>
    </source>
</evidence>
<organism evidence="1 2">
    <name type="scientific">Microvirga mediterraneensis</name>
    <dbReference type="NCBI Taxonomy" id="2754695"/>
    <lineage>
        <taxon>Bacteria</taxon>
        <taxon>Pseudomonadati</taxon>
        <taxon>Pseudomonadota</taxon>
        <taxon>Alphaproteobacteria</taxon>
        <taxon>Hyphomicrobiales</taxon>
        <taxon>Methylobacteriaceae</taxon>
        <taxon>Microvirga</taxon>
    </lineage>
</organism>
<reference evidence="1 2" key="1">
    <citation type="submission" date="2020-07" db="EMBL/GenBank/DDBJ databases">
        <title>Draft genome and description of Microvirga mediterraneensis Marseille-Q2068 sp. nov.</title>
        <authorList>
            <person name="Boxberger M."/>
        </authorList>
    </citation>
    <scope>NUCLEOTIDE SEQUENCE [LARGE SCALE GENOMIC DNA]</scope>
    <source>
        <strain evidence="1 2">Marseille-Q2068</strain>
    </source>
</reference>
<accession>A0A838BPR3</accession>
<comment type="caution">
    <text evidence="1">The sequence shown here is derived from an EMBL/GenBank/DDBJ whole genome shotgun (WGS) entry which is preliminary data.</text>
</comment>
<dbReference type="Proteomes" id="UP000572984">
    <property type="component" value="Unassembled WGS sequence"/>
</dbReference>
<keyword evidence="2" id="KW-1185">Reference proteome</keyword>
<dbReference type="EMBL" id="JACDXJ010000001">
    <property type="protein sequence ID" value="MBA1156923.1"/>
    <property type="molecule type" value="Genomic_DNA"/>
</dbReference>
<evidence type="ECO:0000313" key="1">
    <source>
        <dbReference type="EMBL" id="MBA1156923.1"/>
    </source>
</evidence>
<sequence>MPSTDRREGWVPPSEPNGVVAVKTDPERIEKLRKFLRDYVDLKAEEIEERREALRYYHCKQWTAEEIAKHDARNQPTMTWNRIVKVVNGTIGLMERLRQDPKAFPRHPDHEPGADVASQALRYALDASDWEGQHADFVQDLCLAGIGGFELALEQTDDESEDPTSKRIRPETFFYDPRSVEYDFSDARFLGIAKWMDKDEAIAFMPWAKEQIERSLEDLSSNSIYAEALDPDKENLWWDRDLKKIRIVEVYYREGATWLHSIHTGTEELGTEESRFVDAKGKSAPGFLMQSFNIDEKGNRYGVVRNLKSPQDQINFAQSRATHAANTKQLLVEEGAVDDVEALRQEIHKPDGVIALPGGQSGKISINSNAEIVTSAVSMLQFAIEEMERLGPNMALIGQGMDNKSGRAIALLQQAAIAEMGPFIVRVRSLKKRIYNQTWEAIRRYWKTPRYIRLTDDKELAGFLPINMPRTDAFGNVIGTENPIGKLLMDFVIDEGPDTVTLREDAQLAIGQALSQAGNGLRPQVVEALTRAMLENMQLPSKARKYVMEAFEAPDQPPQPDPVAQELQIRGAAAEIRKKEADAADKEASAALKTEQARGTLRQNAMNQVADEIAAIGHASMVPAVI</sequence>
<name>A0A838BPR3_9HYPH</name>
<evidence type="ECO:0000313" key="2">
    <source>
        <dbReference type="Proteomes" id="UP000572984"/>
    </source>
</evidence>
<dbReference type="RefSeq" id="WP_181052444.1">
    <property type="nucleotide sequence ID" value="NZ_JACDXJ010000001.1"/>
</dbReference>
<proteinExistence type="predicted"/>
<protein>
    <recommendedName>
        <fullName evidence="3">Phage P22-like portal protein</fullName>
    </recommendedName>
</protein>
<gene>
    <name evidence="1" type="ORF">H0S73_12375</name>
</gene>
<dbReference type="AlphaFoldDB" id="A0A838BPR3"/>
<dbReference type="Pfam" id="PF16510">
    <property type="entry name" value="P22_portal"/>
    <property type="match status" value="1"/>
</dbReference>